<dbReference type="InterPro" id="IPR041732">
    <property type="entry name" value="RF3_GTP-bd"/>
</dbReference>
<protein>
    <recommendedName>
        <fullName evidence="7 8">Peptide chain release factor 3</fullName>
        <shortName evidence="7">RF-3</shortName>
    </recommendedName>
</protein>
<organism evidence="11 12">
    <name type="scientific">Caulifigura coniformis</name>
    <dbReference type="NCBI Taxonomy" id="2527983"/>
    <lineage>
        <taxon>Bacteria</taxon>
        <taxon>Pseudomonadati</taxon>
        <taxon>Planctomycetota</taxon>
        <taxon>Planctomycetia</taxon>
        <taxon>Planctomycetales</taxon>
        <taxon>Planctomycetaceae</taxon>
        <taxon>Caulifigura</taxon>
    </lineage>
</organism>
<comment type="subcellular location">
    <subcellularLocation>
        <location evidence="1 7">Cytoplasm</location>
    </subcellularLocation>
</comment>
<evidence type="ECO:0000256" key="4">
    <source>
        <dbReference type="ARBA" id="ARBA00022741"/>
    </source>
</evidence>
<dbReference type="Pfam" id="PF16658">
    <property type="entry name" value="RF3_C"/>
    <property type="match status" value="1"/>
</dbReference>
<dbReference type="Gene3D" id="3.30.70.3280">
    <property type="entry name" value="Peptide chain release factor 3, domain III"/>
    <property type="match status" value="1"/>
</dbReference>
<dbReference type="Pfam" id="PF22042">
    <property type="entry name" value="EF-G_D2"/>
    <property type="match status" value="1"/>
</dbReference>
<dbReference type="HAMAP" id="MF_00072">
    <property type="entry name" value="Rel_fac_3"/>
    <property type="match status" value="1"/>
</dbReference>
<proteinExistence type="inferred from homology"/>
<keyword evidence="12" id="KW-1185">Reference proteome</keyword>
<keyword evidence="4 7" id="KW-0547">Nucleotide-binding</keyword>
<dbReference type="SUPFAM" id="SSF52540">
    <property type="entry name" value="P-loop containing nucleoside triphosphate hydrolases"/>
    <property type="match status" value="1"/>
</dbReference>
<dbReference type="EMBL" id="CP036271">
    <property type="protein sequence ID" value="QDT54755.1"/>
    <property type="molecule type" value="Genomic_DNA"/>
</dbReference>
<keyword evidence="6 7" id="KW-0342">GTP-binding</keyword>
<gene>
    <name evidence="7 11" type="primary">prfC</name>
    <name evidence="11" type="ORF">Pan44_27910</name>
</gene>
<dbReference type="Gene3D" id="2.40.30.10">
    <property type="entry name" value="Translation factors"/>
    <property type="match status" value="1"/>
</dbReference>
<dbReference type="AlphaFoldDB" id="A0A517SF36"/>
<comment type="similarity">
    <text evidence="2 7">Belongs to the TRAFAC class translation factor GTPase superfamily. Classic translation factor GTPase family. PrfC subfamily.</text>
</comment>
<evidence type="ECO:0000256" key="8">
    <source>
        <dbReference type="NCBIfam" id="TIGR00503"/>
    </source>
</evidence>
<keyword evidence="5 7" id="KW-0648">Protein biosynthesis</keyword>
<dbReference type="InterPro" id="IPR038467">
    <property type="entry name" value="RF3_dom_3_sf"/>
</dbReference>
<dbReference type="FunCoup" id="A0A517SF36">
    <property type="interactions" value="208"/>
</dbReference>
<evidence type="ECO:0000256" key="5">
    <source>
        <dbReference type="ARBA" id="ARBA00022917"/>
    </source>
</evidence>
<dbReference type="InterPro" id="IPR000795">
    <property type="entry name" value="T_Tr_GTP-bd_dom"/>
</dbReference>
<feature type="binding site" evidence="7">
    <location>
        <begin position="37"/>
        <end position="44"/>
    </location>
    <ligand>
        <name>GTP</name>
        <dbReference type="ChEBI" id="CHEBI:37565"/>
    </ligand>
</feature>
<dbReference type="PROSITE" id="PS00301">
    <property type="entry name" value="G_TR_1"/>
    <property type="match status" value="1"/>
</dbReference>
<evidence type="ECO:0000313" key="11">
    <source>
        <dbReference type="EMBL" id="QDT54755.1"/>
    </source>
</evidence>
<evidence type="ECO:0000256" key="2">
    <source>
        <dbReference type="ARBA" id="ARBA00009978"/>
    </source>
</evidence>
<dbReference type="RefSeq" id="WP_145030589.1">
    <property type="nucleotide sequence ID" value="NZ_CP036271.1"/>
</dbReference>
<sequence length="548" mass="61181">MSEQTLSSPAAAEASPQGGSQQFRNEIRRRRTFAIISHPDAGKTTLTEKLLLYSGCVATAGAVRGRKTQRAARSDWMELERERGISITSTVLSFEYEGLLLNLLDTPGHEDFSEDTYRTLTAVDCAVMVLDSVKGIEAQTKKLFAICAQRKIPIITFVNKLDRPGADPLGNLGEIEQVLGIHAVPLNWPIGTGRDFRGVYDLVDKELKLFSPVPQGAVRVPTETAKLDNVSEEQLDPLLLSKLRDEVELLECAGEPFTREAFLEGQITPVFFGSALTNFGIELLLEALHEYAPPPAPRPSDKGMVPADRPDFAGVIFKIQANLDPRHHDCVAFLRVCCGTFTRDMEVSIARTGTRMRVSRSQRLFAQERETMDVAYPGDVLGLTIPGQFRLGDTLCIGEPLQFTGQWQFPPECFATLRCTDTQRRKQFDKGLLQLVEEGAIQLLRDPLAPSQEPILAAVGALQFDVVQFRLESEYRAVTTIHRLPYRMARWVKGSTEDIENLKVPSTGRQLIDEDGLTVVLFDTEGMFQYCKKMNPNVEFFDARPLRM</sequence>
<evidence type="ECO:0000259" key="10">
    <source>
        <dbReference type="PROSITE" id="PS51722"/>
    </source>
</evidence>
<dbReference type="PANTHER" id="PTHR43556">
    <property type="entry name" value="PEPTIDE CHAIN RELEASE FACTOR RF3"/>
    <property type="match status" value="1"/>
</dbReference>
<dbReference type="GO" id="GO:0003924">
    <property type="term" value="F:GTPase activity"/>
    <property type="evidence" value="ECO:0007669"/>
    <property type="project" value="InterPro"/>
</dbReference>
<dbReference type="InParanoid" id="A0A517SF36"/>
<dbReference type="GO" id="GO:0006449">
    <property type="term" value="P:regulation of translational termination"/>
    <property type="evidence" value="ECO:0007669"/>
    <property type="project" value="UniProtKB-UniRule"/>
</dbReference>
<evidence type="ECO:0000256" key="9">
    <source>
        <dbReference type="SAM" id="MobiDB-lite"/>
    </source>
</evidence>
<dbReference type="Proteomes" id="UP000315700">
    <property type="component" value="Chromosome"/>
</dbReference>
<dbReference type="Gene3D" id="3.40.50.300">
    <property type="entry name" value="P-loop containing nucleotide triphosphate hydrolases"/>
    <property type="match status" value="1"/>
</dbReference>
<dbReference type="SUPFAM" id="SSF50447">
    <property type="entry name" value="Translation proteins"/>
    <property type="match status" value="1"/>
</dbReference>
<dbReference type="OrthoDB" id="9804431at2"/>
<keyword evidence="3 7" id="KW-0963">Cytoplasm</keyword>
<evidence type="ECO:0000256" key="6">
    <source>
        <dbReference type="ARBA" id="ARBA00023134"/>
    </source>
</evidence>
<feature type="binding site" evidence="7">
    <location>
        <begin position="105"/>
        <end position="109"/>
    </location>
    <ligand>
        <name>GTP</name>
        <dbReference type="ChEBI" id="CHEBI:37565"/>
    </ligand>
</feature>
<dbReference type="NCBIfam" id="TIGR00503">
    <property type="entry name" value="prfC"/>
    <property type="match status" value="1"/>
</dbReference>
<comment type="function">
    <text evidence="7">Increases the formation of ribosomal termination complexes and stimulates activities of RF-1 and RF-2. It binds guanine nucleotides and has strong preference for UGA stop codons. It may interact directly with the ribosome. The stimulation of RF-1 and RF-2 is significantly reduced by GTP and GDP, but not by GMP.</text>
</comment>
<evidence type="ECO:0000256" key="7">
    <source>
        <dbReference type="HAMAP-Rule" id="MF_00072"/>
    </source>
</evidence>
<dbReference type="FunFam" id="3.40.50.300:FF:000542">
    <property type="entry name" value="Peptide chain release factor 3"/>
    <property type="match status" value="1"/>
</dbReference>
<reference evidence="11 12" key="1">
    <citation type="submission" date="2019-02" db="EMBL/GenBank/DDBJ databases">
        <title>Deep-cultivation of Planctomycetes and their phenomic and genomic characterization uncovers novel biology.</title>
        <authorList>
            <person name="Wiegand S."/>
            <person name="Jogler M."/>
            <person name="Boedeker C."/>
            <person name="Pinto D."/>
            <person name="Vollmers J."/>
            <person name="Rivas-Marin E."/>
            <person name="Kohn T."/>
            <person name="Peeters S.H."/>
            <person name="Heuer A."/>
            <person name="Rast P."/>
            <person name="Oberbeckmann S."/>
            <person name="Bunk B."/>
            <person name="Jeske O."/>
            <person name="Meyerdierks A."/>
            <person name="Storesund J.E."/>
            <person name="Kallscheuer N."/>
            <person name="Luecker S."/>
            <person name="Lage O.M."/>
            <person name="Pohl T."/>
            <person name="Merkel B.J."/>
            <person name="Hornburger P."/>
            <person name="Mueller R.-W."/>
            <person name="Bruemmer F."/>
            <person name="Labrenz M."/>
            <person name="Spormann A.M."/>
            <person name="Op den Camp H."/>
            <person name="Overmann J."/>
            <person name="Amann R."/>
            <person name="Jetten M.S.M."/>
            <person name="Mascher T."/>
            <person name="Medema M.H."/>
            <person name="Devos D.P."/>
            <person name="Kaster A.-K."/>
            <person name="Ovreas L."/>
            <person name="Rohde M."/>
            <person name="Galperin M.Y."/>
            <person name="Jogler C."/>
        </authorList>
    </citation>
    <scope>NUCLEOTIDE SEQUENCE [LARGE SCALE GENOMIC DNA]</scope>
    <source>
        <strain evidence="11 12">Pan44</strain>
    </source>
</reference>
<dbReference type="InterPro" id="IPR005225">
    <property type="entry name" value="Small_GTP-bd"/>
</dbReference>
<dbReference type="InterPro" id="IPR027417">
    <property type="entry name" value="P-loop_NTPase"/>
</dbReference>
<name>A0A517SF36_9PLAN</name>
<accession>A0A517SF36</accession>
<evidence type="ECO:0000256" key="1">
    <source>
        <dbReference type="ARBA" id="ARBA00004496"/>
    </source>
</evidence>
<dbReference type="SUPFAM" id="SSF54980">
    <property type="entry name" value="EF-G C-terminal domain-like"/>
    <property type="match status" value="1"/>
</dbReference>
<dbReference type="InterPro" id="IPR004548">
    <property type="entry name" value="PrfC"/>
</dbReference>
<dbReference type="GO" id="GO:0005525">
    <property type="term" value="F:GTP binding"/>
    <property type="evidence" value="ECO:0007669"/>
    <property type="project" value="UniProtKB-UniRule"/>
</dbReference>
<feature type="binding site" evidence="7">
    <location>
        <begin position="159"/>
        <end position="162"/>
    </location>
    <ligand>
        <name>GTP</name>
        <dbReference type="ChEBI" id="CHEBI:37565"/>
    </ligand>
</feature>
<dbReference type="InterPro" id="IPR009000">
    <property type="entry name" value="Transl_B-barrel_sf"/>
</dbReference>
<dbReference type="PANTHER" id="PTHR43556:SF2">
    <property type="entry name" value="PEPTIDE CHAIN RELEASE FACTOR RF3"/>
    <property type="match status" value="1"/>
</dbReference>
<dbReference type="PRINTS" id="PR00315">
    <property type="entry name" value="ELONGATNFCT"/>
</dbReference>
<dbReference type="InterPro" id="IPR053905">
    <property type="entry name" value="EF-G-like_DII"/>
</dbReference>
<feature type="region of interest" description="Disordered" evidence="9">
    <location>
        <begin position="1"/>
        <end position="23"/>
    </location>
</feature>
<feature type="domain" description="Tr-type G" evidence="10">
    <location>
        <begin position="28"/>
        <end position="296"/>
    </location>
</feature>
<dbReference type="Pfam" id="PF00009">
    <property type="entry name" value="GTP_EFTU"/>
    <property type="match status" value="1"/>
</dbReference>
<dbReference type="KEGG" id="ccos:Pan44_27910"/>
<dbReference type="NCBIfam" id="TIGR00231">
    <property type="entry name" value="small_GTP"/>
    <property type="match status" value="1"/>
</dbReference>
<dbReference type="InterPro" id="IPR032090">
    <property type="entry name" value="RF3_C"/>
</dbReference>
<dbReference type="GO" id="GO:0016150">
    <property type="term" value="F:translation release factor activity, codon nonspecific"/>
    <property type="evidence" value="ECO:0007669"/>
    <property type="project" value="TreeGrafter"/>
</dbReference>
<dbReference type="PROSITE" id="PS51722">
    <property type="entry name" value="G_TR_2"/>
    <property type="match status" value="1"/>
</dbReference>
<dbReference type="CDD" id="cd04169">
    <property type="entry name" value="RF3"/>
    <property type="match status" value="1"/>
</dbReference>
<evidence type="ECO:0000313" key="12">
    <source>
        <dbReference type="Proteomes" id="UP000315700"/>
    </source>
</evidence>
<evidence type="ECO:0000256" key="3">
    <source>
        <dbReference type="ARBA" id="ARBA00022490"/>
    </source>
</evidence>
<dbReference type="GO" id="GO:0016149">
    <property type="term" value="F:translation release factor activity, codon specific"/>
    <property type="evidence" value="ECO:0007669"/>
    <property type="project" value="UniProtKB-UniRule"/>
</dbReference>
<dbReference type="InterPro" id="IPR035647">
    <property type="entry name" value="EFG_III/V"/>
</dbReference>
<dbReference type="InterPro" id="IPR031157">
    <property type="entry name" value="G_TR_CS"/>
</dbReference>
<dbReference type="GO" id="GO:0005829">
    <property type="term" value="C:cytosol"/>
    <property type="evidence" value="ECO:0007669"/>
    <property type="project" value="TreeGrafter"/>
</dbReference>
<dbReference type="NCBIfam" id="NF001964">
    <property type="entry name" value="PRK00741.1"/>
    <property type="match status" value="1"/>
</dbReference>